<dbReference type="PANTHER" id="PTHR39463">
    <property type="entry name" value="MEDUSA"/>
    <property type="match status" value="1"/>
</dbReference>
<feature type="region of interest" description="Disordered" evidence="1">
    <location>
        <begin position="737"/>
        <end position="768"/>
    </location>
</feature>
<dbReference type="PANTHER" id="PTHR39463:SF1">
    <property type="entry name" value="MEDUSA"/>
    <property type="match status" value="1"/>
</dbReference>
<dbReference type="Pfam" id="PF23305">
    <property type="entry name" value="DUF7082"/>
    <property type="match status" value="1"/>
</dbReference>
<sequence length="975" mass="103596">MISYAAYGESDTAVAGNPGFLRNGLVARPTERIKPRTGSGGRHHLYEGYGPAGAVVGAPQYGHAQHQPHYAYQQGQQPPIIRRPFDSPYSNESVYAETQIAGPSGTSNGIGLGMMPHRRAATTFVDNLAPARAYSSRALSPVHASQEGAAGYYAGHDSAHASPYLSAGGLGARLRHASSESQLYAHAANFSPNPMSALHAASPHIPAHIARPITPDHSTNHHTSRTHSQQPQQPHASSIKVLQWTPQRGEEETQVTVILDSAAVRAAHPSPYTGALAVFGPQGPGAHEQKPYDAVNRRFAVTFGQAPASTQMTRAQVIDGNGVGQSMTSGPNEEDAFVVLTTFVPARHLMGPPGERVMVVVQTVDVDTDGIVESCIVGEWDPPMAYTPSQPITPRMHALKRAGDDLYSNRSAPGSNSPASIAYAGTPKRTPIVDWQGSPAAAQHDPAASQPSVTAPYPPTVSGHLIEAHPNASDAVGRFASEMPQDGMQYPSQPLLVRTSQLSSSAKSASGGIYSHKVVLKLQGDLNLMAMGWSNEEWTARRRLVQFWPQQEANTLNLAFRPIAQSEYTPNSIVVSCIFRDEWNECFVTSVDAIYLLEALVGARFSVEEKNRIRRNLEGFKPITVSKSKADAEPFFKLIMGFPNPKPRNIEKDVKVFPWKVLGQALKKVLAKYSANYPIKTDEIDAGSKSPAAPAPVTPPPVIAPAAPVQNGHPSPQIVHTEASPRLANASPIALQHSPHPHAATAPGSPFLSPPAAGATSMHATGVRSAPHSPHTYYSFHHANLDVPPLHQIAASDFSSSGRAGTVDGVTSASDFATRSYSSFARPSQQAHLFPAAEDYGVLASYVQPQSLDGDPLFAQQDARSDNGLATTASFAASVSQAHLRSVSEGLGVYTPGILNLPADYAAGPESSLVGDGVDEPLLLGDGDLVDATSLDAVDDAISQMAALSQTHSRSQSRHSHEEADDATSLATRID</sequence>
<accession>A0A2S5BHT0</accession>
<evidence type="ECO:0000256" key="1">
    <source>
        <dbReference type="SAM" id="MobiDB-lite"/>
    </source>
</evidence>
<feature type="region of interest" description="Disordered" evidence="1">
    <location>
        <begin position="211"/>
        <end position="238"/>
    </location>
</feature>
<feature type="compositionally biased region" description="Polar residues" evidence="1">
    <location>
        <begin position="408"/>
        <end position="419"/>
    </location>
</feature>
<dbReference type="OrthoDB" id="1751210at2759"/>
<keyword evidence="4" id="KW-1185">Reference proteome</keyword>
<evidence type="ECO:0000313" key="3">
    <source>
        <dbReference type="EMBL" id="POY76303.1"/>
    </source>
</evidence>
<feature type="domain" description="DUF7082" evidence="2">
    <location>
        <begin position="517"/>
        <end position="670"/>
    </location>
</feature>
<protein>
    <recommendedName>
        <fullName evidence="2">DUF7082 domain-containing protein</fullName>
    </recommendedName>
</protein>
<comment type="caution">
    <text evidence="3">The sequence shown here is derived from an EMBL/GenBank/DDBJ whole genome shotgun (WGS) entry which is preliminary data.</text>
</comment>
<feature type="region of interest" description="Disordered" evidence="1">
    <location>
        <begin position="405"/>
        <end position="424"/>
    </location>
</feature>
<evidence type="ECO:0000313" key="4">
    <source>
        <dbReference type="Proteomes" id="UP000237144"/>
    </source>
</evidence>
<feature type="region of interest" description="Disordered" evidence="1">
    <location>
        <begin position="947"/>
        <end position="975"/>
    </location>
</feature>
<dbReference type="InterPro" id="IPR055509">
    <property type="entry name" value="DUF7082"/>
</dbReference>
<dbReference type="Proteomes" id="UP000237144">
    <property type="component" value="Unassembled WGS sequence"/>
</dbReference>
<dbReference type="AlphaFoldDB" id="A0A2S5BHT0"/>
<evidence type="ECO:0000259" key="2">
    <source>
        <dbReference type="Pfam" id="PF23305"/>
    </source>
</evidence>
<name>A0A2S5BHT0_9BASI</name>
<feature type="region of interest" description="Disordered" evidence="1">
    <location>
        <begin position="432"/>
        <end position="465"/>
    </location>
</feature>
<dbReference type="GO" id="GO:0005634">
    <property type="term" value="C:nucleus"/>
    <property type="evidence" value="ECO:0007669"/>
    <property type="project" value="TreeGrafter"/>
</dbReference>
<organism evidence="3 4">
    <name type="scientific">Rhodotorula taiwanensis</name>
    <dbReference type="NCBI Taxonomy" id="741276"/>
    <lineage>
        <taxon>Eukaryota</taxon>
        <taxon>Fungi</taxon>
        <taxon>Dikarya</taxon>
        <taxon>Basidiomycota</taxon>
        <taxon>Pucciniomycotina</taxon>
        <taxon>Microbotryomycetes</taxon>
        <taxon>Sporidiobolales</taxon>
        <taxon>Sporidiobolaceae</taxon>
        <taxon>Rhodotorula</taxon>
    </lineage>
</organism>
<proteinExistence type="predicted"/>
<reference evidence="3 4" key="1">
    <citation type="journal article" date="2018" name="Front. Microbiol.">
        <title>Prospects for Fungal Bioremediation of Acidic Radioactive Waste Sites: Characterization and Genome Sequence of Rhodotorula taiwanensis MD1149.</title>
        <authorList>
            <person name="Tkavc R."/>
            <person name="Matrosova V.Y."/>
            <person name="Grichenko O.E."/>
            <person name="Gostincar C."/>
            <person name="Volpe R.P."/>
            <person name="Klimenkova P."/>
            <person name="Gaidamakova E.K."/>
            <person name="Zhou C.E."/>
            <person name="Stewart B.J."/>
            <person name="Lyman M.G."/>
            <person name="Malfatti S.A."/>
            <person name="Rubinfeld B."/>
            <person name="Courtot M."/>
            <person name="Singh J."/>
            <person name="Dalgard C.L."/>
            <person name="Hamilton T."/>
            <person name="Frey K.G."/>
            <person name="Gunde-Cimerman N."/>
            <person name="Dugan L."/>
            <person name="Daly M.J."/>
        </authorList>
    </citation>
    <scope>NUCLEOTIDE SEQUENCE [LARGE SCALE GENOMIC DNA]</scope>
    <source>
        <strain evidence="3 4">MD1149</strain>
    </source>
</reference>
<dbReference type="STRING" id="741276.A0A2S5BHT0"/>
<dbReference type="EMBL" id="PJQD01000005">
    <property type="protein sequence ID" value="POY76303.1"/>
    <property type="molecule type" value="Genomic_DNA"/>
</dbReference>
<gene>
    <name evidence="3" type="ORF">BMF94_0498</name>
</gene>